<evidence type="ECO:0000313" key="2">
    <source>
        <dbReference type="Proteomes" id="UP000269221"/>
    </source>
</evidence>
<reference evidence="1 2" key="1">
    <citation type="submission" date="2018-07" db="EMBL/GenBank/DDBJ databases">
        <title>A high quality draft genome assembly of the barn swallow (H. rustica rustica).</title>
        <authorList>
            <person name="Formenti G."/>
            <person name="Chiara M."/>
            <person name="Poveda L."/>
            <person name="Francoijs K.-J."/>
            <person name="Bonisoli-Alquati A."/>
            <person name="Canova L."/>
            <person name="Gianfranceschi L."/>
            <person name="Horner D.S."/>
            <person name="Saino N."/>
        </authorList>
    </citation>
    <scope>NUCLEOTIDE SEQUENCE [LARGE SCALE GENOMIC DNA]</scope>
    <source>
        <strain evidence="1">Chelidonia</strain>
        <tissue evidence="1">Blood</tissue>
    </source>
</reference>
<dbReference type="Proteomes" id="UP000269221">
    <property type="component" value="Unassembled WGS sequence"/>
</dbReference>
<evidence type="ECO:0000313" key="1">
    <source>
        <dbReference type="EMBL" id="RMC00910.1"/>
    </source>
</evidence>
<comment type="caution">
    <text evidence="1">The sequence shown here is derived from an EMBL/GenBank/DDBJ whole genome shotgun (WGS) entry which is preliminary data.</text>
</comment>
<sequence length="123" mass="14469">MWLPVHGSLRLPGGCCQDMPRMCPGGDAEVPGGCMRCQEHAEVPRRMPRMPRYPRSMPRCQEEMLRYPGGFQDARRMLRYQEDAKVPRRMLQDARRMLRYQEDAEVPRRMSRCQEDFKVPGGR</sequence>
<protein>
    <submittedName>
        <fullName evidence="1">Uncharacterized protein</fullName>
    </submittedName>
</protein>
<dbReference type="EMBL" id="QRBI01000142">
    <property type="protein sequence ID" value="RMC00910.1"/>
    <property type="molecule type" value="Genomic_DNA"/>
</dbReference>
<keyword evidence="2" id="KW-1185">Reference proteome</keyword>
<proteinExistence type="predicted"/>
<dbReference type="AlphaFoldDB" id="A0A3M0JQ79"/>
<gene>
    <name evidence="1" type="ORF">DUI87_22597</name>
</gene>
<name>A0A3M0JQ79_HIRRU</name>
<organism evidence="1 2">
    <name type="scientific">Hirundo rustica rustica</name>
    <dbReference type="NCBI Taxonomy" id="333673"/>
    <lineage>
        <taxon>Eukaryota</taxon>
        <taxon>Metazoa</taxon>
        <taxon>Chordata</taxon>
        <taxon>Craniata</taxon>
        <taxon>Vertebrata</taxon>
        <taxon>Euteleostomi</taxon>
        <taxon>Archelosauria</taxon>
        <taxon>Archosauria</taxon>
        <taxon>Dinosauria</taxon>
        <taxon>Saurischia</taxon>
        <taxon>Theropoda</taxon>
        <taxon>Coelurosauria</taxon>
        <taxon>Aves</taxon>
        <taxon>Neognathae</taxon>
        <taxon>Neoaves</taxon>
        <taxon>Telluraves</taxon>
        <taxon>Australaves</taxon>
        <taxon>Passeriformes</taxon>
        <taxon>Sylvioidea</taxon>
        <taxon>Hirundinidae</taxon>
        <taxon>Hirundo</taxon>
    </lineage>
</organism>
<accession>A0A3M0JQ79</accession>